<feature type="compositionally biased region" description="Basic and acidic residues" evidence="1">
    <location>
        <begin position="679"/>
        <end position="688"/>
    </location>
</feature>
<dbReference type="EMBL" id="VSWD01000005">
    <property type="protein sequence ID" value="KAK3103167.1"/>
    <property type="molecule type" value="Genomic_DNA"/>
</dbReference>
<feature type="compositionally biased region" description="Basic and acidic residues" evidence="1">
    <location>
        <begin position="374"/>
        <end position="388"/>
    </location>
</feature>
<gene>
    <name evidence="2" type="ORF">FSP39_016961</name>
</gene>
<feature type="compositionally biased region" description="Polar residues" evidence="1">
    <location>
        <begin position="595"/>
        <end position="609"/>
    </location>
</feature>
<proteinExistence type="predicted"/>
<accession>A0AA88YKW8</accession>
<reference evidence="2" key="1">
    <citation type="submission" date="2019-08" db="EMBL/GenBank/DDBJ databases">
        <title>The improved chromosome-level genome for the pearl oyster Pinctada fucata martensii using PacBio sequencing and Hi-C.</title>
        <authorList>
            <person name="Zheng Z."/>
        </authorList>
    </citation>
    <scope>NUCLEOTIDE SEQUENCE</scope>
    <source>
        <strain evidence="2">ZZ-2019</strain>
        <tissue evidence="2">Adductor muscle</tissue>
    </source>
</reference>
<protein>
    <submittedName>
        <fullName evidence="2">Uncharacterized protein</fullName>
    </submittedName>
</protein>
<feature type="compositionally biased region" description="Polar residues" evidence="1">
    <location>
        <begin position="920"/>
        <end position="932"/>
    </location>
</feature>
<evidence type="ECO:0000313" key="2">
    <source>
        <dbReference type="EMBL" id="KAK3103167.1"/>
    </source>
</evidence>
<feature type="compositionally biased region" description="Basic and acidic residues" evidence="1">
    <location>
        <begin position="695"/>
        <end position="709"/>
    </location>
</feature>
<evidence type="ECO:0000256" key="1">
    <source>
        <dbReference type="SAM" id="MobiDB-lite"/>
    </source>
</evidence>
<feature type="compositionally biased region" description="Acidic residues" evidence="1">
    <location>
        <begin position="781"/>
        <end position="798"/>
    </location>
</feature>
<feature type="compositionally biased region" description="Polar residues" evidence="1">
    <location>
        <begin position="640"/>
        <end position="652"/>
    </location>
</feature>
<evidence type="ECO:0000313" key="3">
    <source>
        <dbReference type="Proteomes" id="UP001186944"/>
    </source>
</evidence>
<keyword evidence="3" id="KW-1185">Reference proteome</keyword>
<dbReference type="AlphaFoldDB" id="A0AA88YKW8"/>
<feature type="compositionally biased region" description="Low complexity" evidence="1">
    <location>
        <begin position="893"/>
        <end position="905"/>
    </location>
</feature>
<feature type="compositionally biased region" description="Basic and acidic residues" evidence="1">
    <location>
        <begin position="854"/>
        <end position="866"/>
    </location>
</feature>
<name>A0AA88YKW8_PINIB</name>
<comment type="caution">
    <text evidence="2">The sequence shown here is derived from an EMBL/GenBank/DDBJ whole genome shotgun (WGS) entry which is preliminary data.</text>
</comment>
<organism evidence="2 3">
    <name type="scientific">Pinctada imbricata</name>
    <name type="common">Atlantic pearl-oyster</name>
    <name type="synonym">Pinctada martensii</name>
    <dbReference type="NCBI Taxonomy" id="66713"/>
    <lineage>
        <taxon>Eukaryota</taxon>
        <taxon>Metazoa</taxon>
        <taxon>Spiralia</taxon>
        <taxon>Lophotrochozoa</taxon>
        <taxon>Mollusca</taxon>
        <taxon>Bivalvia</taxon>
        <taxon>Autobranchia</taxon>
        <taxon>Pteriomorphia</taxon>
        <taxon>Pterioida</taxon>
        <taxon>Pterioidea</taxon>
        <taxon>Pteriidae</taxon>
        <taxon>Pinctada</taxon>
    </lineage>
</organism>
<feature type="region of interest" description="Disordered" evidence="1">
    <location>
        <begin position="832"/>
        <end position="932"/>
    </location>
</feature>
<feature type="compositionally biased region" description="Basic and acidic residues" evidence="1">
    <location>
        <begin position="799"/>
        <end position="812"/>
    </location>
</feature>
<feature type="region of interest" description="Disordered" evidence="1">
    <location>
        <begin position="588"/>
        <end position="715"/>
    </location>
</feature>
<feature type="region of interest" description="Disordered" evidence="1">
    <location>
        <begin position="367"/>
        <end position="388"/>
    </location>
</feature>
<feature type="region of interest" description="Disordered" evidence="1">
    <location>
        <begin position="772"/>
        <end position="816"/>
    </location>
</feature>
<dbReference type="Proteomes" id="UP001186944">
    <property type="component" value="Unassembled WGS sequence"/>
</dbReference>
<sequence>MHIQPVVCGNLAAETANGTWIFCRSVSLSVSVASGNPTGCGKNRNFSYRMQRKSDMKELCPVSVCLFFSVHSFITPVVCPYPVDLFKSNIRDEVVSEEHGMTLKEAYKMVDHRLLERALHRTCNLHSGDWNMNVVRKALYLVSYQALTFEEIYNTRLAYQAFEAFDMKGMLMDEHIILRSIKMCGRSIAPLKLMHRLKHMAVHFEDKTRIQLAEYLGLVLWCGEYKEYTPDDVTADNTRDKDLFKLVDFERLLSHHDHRLAQDLDKQYLEEEWDFGKENLGSKKMFKEPPVICAHERIEMARRQKKLYRHLKKEITTSQKSVYRAKAGFVRERPLTAPDLSMYREKAGERDKGPISAQTAYEIIQRRVNSARSQRGDHSEDDHEKADRPRYVRVETEHAPRVVSQQDLEDAKKKYDDLVFDMATLEKRYQLTKEQELNYYIPGYSERDIADSEDDIMMLEDRSMSVSRPSTSPSRRTASREAIQNLAYPEPKAHNSHARACDARFRGWHKVKTKKGDHFILTSPTVQLSYKGINNATLVRKADAEVKKVRGKFAHRYTKKSDVVKSPQDLAGRPFTAPAAMQRAKALREEEHGSLSDSCKTVDTGYSGSSDERVFDRVSPSLKGHSSQLSEADSAYGSKSPLSTLRSRSPASTFDAKSPILAFEGNRDGGDSIPRSTHTPREESERLTSELTDQMSERSVGEKIVEKSRNQNSPTKYEIVRKKSGKPKEIISVDHAPIPYMQHSKPKVVSVGGIGKISLLEDISESQYWEDLGNQDLKSDSEEEDECFIEDAEEEELDESNKDYEPRSKSEASLDITALQERKEYMKLLTSRLNGEEAKVSPRTTKKGLSTGDIAKELKKEKEAAKNKRNTPHGSLFVGPGILTPRKERRTSSKSSSESETPSSSGTDRENVKPKVMVSVENNSKSAINNVRNLPAHTRSEQKQNEYKITNLIKTDGSRKVGMLLPTGNRQNTQGNDKNVRRNKVKFQRLVQRMEGDISDYMATRLLSGKA</sequence>